<feature type="region of interest" description="Disordered" evidence="2">
    <location>
        <begin position="1"/>
        <end position="44"/>
    </location>
</feature>
<sequence>MVQGSLKKVSNPAAKKKSQQKPGKMKKGARSIAPKQPKLVKERKLQKQLSAKINDNIERQMAVKAGAVGKLTLMKKVADSAKAATDKKKKK</sequence>
<dbReference type="OMA" id="DNIERQM"/>
<dbReference type="OrthoDB" id="5239630at2759"/>
<accession>A0A1X2H1H3</accession>
<reference evidence="3 4" key="1">
    <citation type="submission" date="2016-07" db="EMBL/GenBank/DDBJ databases">
        <title>Pervasive Adenine N6-methylation of Active Genes in Fungi.</title>
        <authorList>
            <consortium name="DOE Joint Genome Institute"/>
            <person name="Mondo S.J."/>
            <person name="Dannebaum R.O."/>
            <person name="Kuo R.C."/>
            <person name="Labutti K."/>
            <person name="Haridas S."/>
            <person name="Kuo A."/>
            <person name="Salamov A."/>
            <person name="Ahrendt S.R."/>
            <person name="Lipzen A."/>
            <person name="Sullivan W."/>
            <person name="Andreopoulos W.B."/>
            <person name="Clum A."/>
            <person name="Lindquist E."/>
            <person name="Daum C."/>
            <person name="Ramamoorthy G.K."/>
            <person name="Gryganskyi A."/>
            <person name="Culley D."/>
            <person name="Magnuson J.K."/>
            <person name="James T.Y."/>
            <person name="O'Malley M.A."/>
            <person name="Stajich J.E."/>
            <person name="Spatafora J.W."/>
            <person name="Visel A."/>
            <person name="Grigoriev I.V."/>
        </authorList>
    </citation>
    <scope>NUCLEOTIDE SEQUENCE [LARGE SCALE GENOMIC DNA]</scope>
    <source>
        <strain evidence="3 4">NRRL 2496</strain>
    </source>
</reference>
<keyword evidence="4" id="KW-1185">Reference proteome</keyword>
<comment type="similarity">
    <text evidence="1">Belongs to the UPF0390 family.</text>
</comment>
<dbReference type="PANTHER" id="PTHR16967:SF1">
    <property type="entry name" value="LEYDIG CELL TUMOR 10 KDA PROTEIN HOMOLOG"/>
    <property type="match status" value="1"/>
</dbReference>
<dbReference type="EMBL" id="MCGN01000011">
    <property type="protein sequence ID" value="ORY91273.1"/>
    <property type="molecule type" value="Genomic_DNA"/>
</dbReference>
<dbReference type="InterPro" id="IPR019034">
    <property type="entry name" value="UPF0390"/>
</dbReference>
<evidence type="ECO:0000313" key="3">
    <source>
        <dbReference type="EMBL" id="ORY91273.1"/>
    </source>
</evidence>
<dbReference type="Pfam" id="PF09495">
    <property type="entry name" value="DUF2462"/>
    <property type="match status" value="1"/>
</dbReference>
<dbReference type="Proteomes" id="UP000242180">
    <property type="component" value="Unassembled WGS sequence"/>
</dbReference>
<feature type="compositionally biased region" description="Basic residues" evidence="2">
    <location>
        <begin position="14"/>
        <end position="29"/>
    </location>
</feature>
<comment type="caution">
    <text evidence="3">The sequence shown here is derived from an EMBL/GenBank/DDBJ whole genome shotgun (WGS) entry which is preliminary data.</text>
</comment>
<proteinExistence type="inferred from homology"/>
<name>A0A1X2H1H3_SYNRA</name>
<dbReference type="PANTHER" id="PTHR16967">
    <property type="entry name" value="LEYDIG CELL TUMOR 10 KDA PROTEIN HOMOLOG"/>
    <property type="match status" value="1"/>
</dbReference>
<protein>
    <submittedName>
        <fullName evidence="3">Uncharacterized protein</fullName>
    </submittedName>
</protein>
<dbReference type="InParanoid" id="A0A1X2H1H3"/>
<dbReference type="AlphaFoldDB" id="A0A1X2H1H3"/>
<dbReference type="STRING" id="13706.A0A1X2H1H3"/>
<organism evidence="3 4">
    <name type="scientific">Syncephalastrum racemosum</name>
    <name type="common">Filamentous fungus</name>
    <dbReference type="NCBI Taxonomy" id="13706"/>
    <lineage>
        <taxon>Eukaryota</taxon>
        <taxon>Fungi</taxon>
        <taxon>Fungi incertae sedis</taxon>
        <taxon>Mucoromycota</taxon>
        <taxon>Mucoromycotina</taxon>
        <taxon>Mucoromycetes</taxon>
        <taxon>Mucorales</taxon>
        <taxon>Syncephalastraceae</taxon>
        <taxon>Syncephalastrum</taxon>
    </lineage>
</organism>
<evidence type="ECO:0000313" key="4">
    <source>
        <dbReference type="Proteomes" id="UP000242180"/>
    </source>
</evidence>
<evidence type="ECO:0000256" key="2">
    <source>
        <dbReference type="SAM" id="MobiDB-lite"/>
    </source>
</evidence>
<evidence type="ECO:0000256" key="1">
    <source>
        <dbReference type="ARBA" id="ARBA00006802"/>
    </source>
</evidence>
<gene>
    <name evidence="3" type="ORF">BCR43DRAFT_527872</name>
</gene>